<accession>A0A0J7K125</accession>
<proteinExistence type="predicted"/>
<comment type="caution">
    <text evidence="1">The sequence shown here is derived from an EMBL/GenBank/DDBJ whole genome shotgun (WGS) entry which is preliminary data.</text>
</comment>
<keyword evidence="2" id="KW-1185">Reference proteome</keyword>
<feature type="non-terminal residue" evidence="1">
    <location>
        <position position="1"/>
    </location>
</feature>
<sequence length="56" mass="6006">DPACLISGLMGLTQCLQDVSEQDFAGVSAEWLARASGFKVRAFSSQYCTSAICRCL</sequence>
<reference evidence="1 2" key="1">
    <citation type="submission" date="2015-04" db="EMBL/GenBank/DDBJ databases">
        <title>Lasius niger genome sequencing.</title>
        <authorList>
            <person name="Konorov E.A."/>
            <person name="Nikitin M.A."/>
            <person name="Kirill M.V."/>
            <person name="Chang P."/>
        </authorList>
    </citation>
    <scope>NUCLEOTIDE SEQUENCE [LARGE SCALE GENOMIC DNA]</scope>
    <source>
        <tissue evidence="1">Whole</tissue>
    </source>
</reference>
<evidence type="ECO:0000313" key="2">
    <source>
        <dbReference type="Proteomes" id="UP000036403"/>
    </source>
</evidence>
<organism evidence="1 2">
    <name type="scientific">Lasius niger</name>
    <name type="common">Black garden ant</name>
    <dbReference type="NCBI Taxonomy" id="67767"/>
    <lineage>
        <taxon>Eukaryota</taxon>
        <taxon>Metazoa</taxon>
        <taxon>Ecdysozoa</taxon>
        <taxon>Arthropoda</taxon>
        <taxon>Hexapoda</taxon>
        <taxon>Insecta</taxon>
        <taxon>Pterygota</taxon>
        <taxon>Neoptera</taxon>
        <taxon>Endopterygota</taxon>
        <taxon>Hymenoptera</taxon>
        <taxon>Apocrita</taxon>
        <taxon>Aculeata</taxon>
        <taxon>Formicoidea</taxon>
        <taxon>Formicidae</taxon>
        <taxon>Formicinae</taxon>
        <taxon>Lasius</taxon>
        <taxon>Lasius</taxon>
    </lineage>
</organism>
<dbReference type="PaxDb" id="67767-A0A0J7K125"/>
<gene>
    <name evidence="1" type="ORF">RF55_18587</name>
</gene>
<evidence type="ECO:0000313" key="1">
    <source>
        <dbReference type="EMBL" id="KMQ84017.1"/>
    </source>
</evidence>
<dbReference type="AlphaFoldDB" id="A0A0J7K125"/>
<protein>
    <submittedName>
        <fullName evidence="1">Uncharacterized protein</fullName>
    </submittedName>
</protein>
<dbReference type="EMBL" id="LBMM01017627">
    <property type="protein sequence ID" value="KMQ84017.1"/>
    <property type="molecule type" value="Genomic_DNA"/>
</dbReference>
<dbReference type="Proteomes" id="UP000036403">
    <property type="component" value="Unassembled WGS sequence"/>
</dbReference>
<name>A0A0J7K125_LASNI</name>